<dbReference type="AlphaFoldDB" id="A0A2H5XD94"/>
<protein>
    <submittedName>
        <fullName evidence="1">Uncharacterized protein</fullName>
    </submittedName>
</protein>
<gene>
    <name evidence="1" type="ORF">HRbin17_01671</name>
</gene>
<comment type="caution">
    <text evidence="1">The sequence shown here is derived from an EMBL/GenBank/DDBJ whole genome shotgun (WGS) entry which is preliminary data.</text>
</comment>
<evidence type="ECO:0000313" key="1">
    <source>
        <dbReference type="EMBL" id="GBC99150.1"/>
    </source>
</evidence>
<accession>A0A2H5XD94</accession>
<sequence>MQSFHRRVTQLRRIWWLITLVLFCPLAIKVYGLNQVSGTQVSSRLSVQIFDTGGGQVSYLFDDWGGISFSLNNTSNNHDESGDIPFSIHPEGSGVFEIGAGVTEGGPEELNPYGRISLLAWMKTIFRFLFTLPDPETLSEDATLPSSLGFVEFSEAWVGASLEGSGYANGTVTTPIASAGAGVSEA</sequence>
<organism evidence="1 2">
    <name type="scientific">Candidatus Fervidibacter japonicus</name>
    <dbReference type="NCBI Taxonomy" id="2035412"/>
    <lineage>
        <taxon>Bacteria</taxon>
        <taxon>Candidatus Fervidibacterota</taxon>
        <taxon>Candidatus Fervidibacter</taxon>
    </lineage>
</organism>
<dbReference type="EMBL" id="BEHT01000021">
    <property type="protein sequence ID" value="GBC99150.1"/>
    <property type="molecule type" value="Genomic_DNA"/>
</dbReference>
<name>A0A2H5XD94_9BACT</name>
<evidence type="ECO:0000313" key="2">
    <source>
        <dbReference type="Proteomes" id="UP000236173"/>
    </source>
</evidence>
<reference evidence="2" key="1">
    <citation type="submission" date="2017-09" db="EMBL/GenBank/DDBJ databases">
        <title>Metaegenomics of thermophilic ammonia-oxidizing enrichment culture.</title>
        <authorList>
            <person name="Kato S."/>
            <person name="Suzuki K."/>
        </authorList>
    </citation>
    <scope>NUCLEOTIDE SEQUENCE [LARGE SCALE GENOMIC DNA]</scope>
</reference>
<proteinExistence type="predicted"/>
<dbReference type="Proteomes" id="UP000236173">
    <property type="component" value="Unassembled WGS sequence"/>
</dbReference>